<feature type="transmembrane region" description="Helical" evidence="18">
    <location>
        <begin position="264"/>
        <end position="283"/>
    </location>
</feature>
<dbReference type="EMBL" id="KF501046">
    <property type="protein sequence ID" value="AGZ19750.1"/>
    <property type="molecule type" value="Genomic_DNA"/>
</dbReference>
<evidence type="ECO:0000256" key="12">
    <source>
        <dbReference type="ARBA" id="ARBA00022989"/>
    </source>
</evidence>
<dbReference type="InterPro" id="IPR001750">
    <property type="entry name" value="ND/Mrp_TM"/>
</dbReference>
<evidence type="ECO:0000256" key="14">
    <source>
        <dbReference type="ARBA" id="ARBA00023075"/>
    </source>
</evidence>
<keyword evidence="14 18" id="KW-0830">Ubiquinone</keyword>
<dbReference type="AlphaFoldDB" id="A0A0U1T3G5"/>
<dbReference type="GO" id="GO:0008137">
    <property type="term" value="F:NADH dehydrogenase (ubiquinone) activity"/>
    <property type="evidence" value="ECO:0007669"/>
    <property type="project" value="UniProtKB-EC"/>
</dbReference>
<geneLocation type="mitochondrion" evidence="20"/>
<evidence type="ECO:0000256" key="8">
    <source>
        <dbReference type="ARBA" id="ARBA00022692"/>
    </source>
</evidence>
<evidence type="ECO:0000256" key="15">
    <source>
        <dbReference type="ARBA" id="ARBA00023128"/>
    </source>
</evidence>
<evidence type="ECO:0000256" key="17">
    <source>
        <dbReference type="ARBA" id="ARBA00049551"/>
    </source>
</evidence>
<feature type="transmembrane region" description="Helical" evidence="18">
    <location>
        <begin position="312"/>
        <end position="333"/>
    </location>
</feature>
<dbReference type="PRINTS" id="PR01436">
    <property type="entry name" value="NADHDHGNASE2"/>
</dbReference>
<comment type="similarity">
    <text evidence="3 18">Belongs to the complex I subunit 2 family.</text>
</comment>
<comment type="catalytic activity">
    <reaction evidence="17 18">
        <text>a ubiquinone + NADH + 5 H(+)(in) = a ubiquinol + NAD(+) + 4 H(+)(out)</text>
        <dbReference type="Rhea" id="RHEA:29091"/>
        <dbReference type="Rhea" id="RHEA-COMP:9565"/>
        <dbReference type="Rhea" id="RHEA-COMP:9566"/>
        <dbReference type="ChEBI" id="CHEBI:15378"/>
        <dbReference type="ChEBI" id="CHEBI:16389"/>
        <dbReference type="ChEBI" id="CHEBI:17976"/>
        <dbReference type="ChEBI" id="CHEBI:57540"/>
        <dbReference type="ChEBI" id="CHEBI:57945"/>
        <dbReference type="EC" id="7.1.1.2"/>
    </reaction>
</comment>
<feature type="transmembrane region" description="Helical" evidence="18">
    <location>
        <begin position="93"/>
        <end position="112"/>
    </location>
</feature>
<keyword evidence="7 18" id="KW-0679">Respiratory chain</keyword>
<name>A0A0U1T3G5_9CRUS</name>
<feature type="transmembrane region" description="Helical" evidence="18">
    <location>
        <begin position="172"/>
        <end position="191"/>
    </location>
</feature>
<keyword evidence="12 18" id="KW-1133">Transmembrane helix</keyword>
<dbReference type="GO" id="GO:0006120">
    <property type="term" value="P:mitochondrial electron transport, NADH to ubiquinone"/>
    <property type="evidence" value="ECO:0007669"/>
    <property type="project" value="InterPro"/>
</dbReference>
<dbReference type="RefSeq" id="YP_009050189.1">
    <property type="nucleotide sequence ID" value="NC_024636.1"/>
</dbReference>
<comment type="function">
    <text evidence="1">Core subunit of the mitochondrial membrane respiratory chain NADH dehydrogenase (Complex I) that is believed to belong to the minimal assembly required for catalysis. Complex I functions in the transfer of electrons from NADH to the respiratory chain. The immediate electron acceptor for the enzyme is believed to be ubiquinone.</text>
</comment>
<keyword evidence="8 18" id="KW-0812">Transmembrane</keyword>
<evidence type="ECO:0000313" key="20">
    <source>
        <dbReference type="EMBL" id="AGZ19750.1"/>
    </source>
</evidence>
<feature type="transmembrane region" description="Helical" evidence="18">
    <location>
        <begin position="197"/>
        <end position="219"/>
    </location>
</feature>
<keyword evidence="6" id="KW-0813">Transport</keyword>
<evidence type="ECO:0000256" key="6">
    <source>
        <dbReference type="ARBA" id="ARBA00022448"/>
    </source>
</evidence>
<keyword evidence="13 18" id="KW-0520">NAD</keyword>
<feature type="domain" description="NADH:quinone oxidoreductase/Mrp antiporter transmembrane" evidence="19">
    <location>
        <begin position="25"/>
        <end position="278"/>
    </location>
</feature>
<protein>
    <recommendedName>
        <fullName evidence="5 18">NADH-ubiquinone oxidoreductase chain 2</fullName>
        <ecNumber evidence="4 18">7.1.1.2</ecNumber>
    </recommendedName>
</protein>
<evidence type="ECO:0000256" key="2">
    <source>
        <dbReference type="ARBA" id="ARBA00004448"/>
    </source>
</evidence>
<feature type="transmembrane region" description="Helical" evidence="18">
    <location>
        <begin position="231"/>
        <end position="252"/>
    </location>
</feature>
<evidence type="ECO:0000256" key="1">
    <source>
        <dbReference type="ARBA" id="ARBA00003257"/>
    </source>
</evidence>
<evidence type="ECO:0000256" key="9">
    <source>
        <dbReference type="ARBA" id="ARBA00022792"/>
    </source>
</evidence>
<accession>A0A0U1T3G5</accession>
<evidence type="ECO:0000256" key="7">
    <source>
        <dbReference type="ARBA" id="ARBA00022660"/>
    </source>
</evidence>
<keyword evidence="15 18" id="KW-0496">Mitochondrion</keyword>
<proteinExistence type="inferred from homology"/>
<evidence type="ECO:0000256" key="11">
    <source>
        <dbReference type="ARBA" id="ARBA00022982"/>
    </source>
</evidence>
<feature type="transmembrane region" description="Helical" evidence="18">
    <location>
        <begin position="6"/>
        <end position="30"/>
    </location>
</feature>
<dbReference type="Pfam" id="PF00361">
    <property type="entry name" value="Proton_antipo_M"/>
    <property type="match status" value="1"/>
</dbReference>
<dbReference type="InterPro" id="IPR050175">
    <property type="entry name" value="Complex_I_Subunit_2"/>
</dbReference>
<keyword evidence="11 18" id="KW-0249">Electron transport</keyword>
<dbReference type="PANTHER" id="PTHR46552">
    <property type="entry name" value="NADH-UBIQUINONE OXIDOREDUCTASE CHAIN 2"/>
    <property type="match status" value="1"/>
</dbReference>
<evidence type="ECO:0000256" key="10">
    <source>
        <dbReference type="ARBA" id="ARBA00022967"/>
    </source>
</evidence>
<dbReference type="GeneID" id="20004426"/>
<evidence type="ECO:0000256" key="5">
    <source>
        <dbReference type="ARBA" id="ARBA00021008"/>
    </source>
</evidence>
<feature type="transmembrane region" description="Helical" evidence="18">
    <location>
        <begin position="60"/>
        <end position="81"/>
    </location>
</feature>
<dbReference type="InterPro" id="IPR003917">
    <property type="entry name" value="NADH_UbQ_OxRdtase_chain2"/>
</dbReference>
<evidence type="ECO:0000256" key="3">
    <source>
        <dbReference type="ARBA" id="ARBA00007012"/>
    </source>
</evidence>
<evidence type="ECO:0000256" key="13">
    <source>
        <dbReference type="ARBA" id="ARBA00023027"/>
    </source>
</evidence>
<evidence type="ECO:0000256" key="4">
    <source>
        <dbReference type="ARBA" id="ARBA00012944"/>
    </source>
</evidence>
<evidence type="ECO:0000259" key="19">
    <source>
        <dbReference type="Pfam" id="PF00361"/>
    </source>
</evidence>
<evidence type="ECO:0000256" key="16">
    <source>
        <dbReference type="ARBA" id="ARBA00023136"/>
    </source>
</evidence>
<keyword evidence="10 18" id="KW-1278">Translocase</keyword>
<gene>
    <name evidence="20" type="primary">ND2</name>
</gene>
<dbReference type="GO" id="GO:0005743">
    <property type="term" value="C:mitochondrial inner membrane"/>
    <property type="evidence" value="ECO:0007669"/>
    <property type="project" value="UniProtKB-SubCell"/>
</dbReference>
<keyword evidence="9 18" id="KW-0999">Mitochondrion inner membrane</keyword>
<reference evidence="20" key="1">
    <citation type="journal article" date="2014" name="Mitochondrial DNA">
        <title>The complete mitochondrial genome of the fire coral-inhabiting barnacle Megabalanus ajax (Sessilia: Balanidae): gene rearrangements and atypical gene content.</title>
        <authorList>
            <person name="Shen X."/>
            <person name="Chu K.H."/>
            <person name="Chan B.K."/>
            <person name="Tsang L.M."/>
        </authorList>
    </citation>
    <scope>NUCLEOTIDE SEQUENCE</scope>
</reference>
<feature type="transmembrane region" description="Helical" evidence="18">
    <location>
        <begin position="148"/>
        <end position="165"/>
    </location>
</feature>
<comment type="subcellular location">
    <subcellularLocation>
        <location evidence="2 18">Mitochondrion inner membrane</location>
        <topology evidence="2 18">Multi-pass membrane protein</topology>
    </subcellularLocation>
</comment>
<dbReference type="EC" id="7.1.1.2" evidence="4 18"/>
<organism evidence="20">
    <name type="scientific">Megabalanus ajax</name>
    <dbReference type="NCBI Taxonomy" id="1325305"/>
    <lineage>
        <taxon>Eukaryota</taxon>
        <taxon>Metazoa</taxon>
        <taxon>Ecdysozoa</taxon>
        <taxon>Arthropoda</taxon>
        <taxon>Crustacea</taxon>
        <taxon>Multicrustacea</taxon>
        <taxon>Cirripedia</taxon>
        <taxon>Thoracica</taxon>
        <taxon>Thoracicalcarea</taxon>
        <taxon>Balanomorpha</taxon>
        <taxon>Balanoidea</taxon>
        <taxon>Balanidae</taxon>
        <taxon>Megabalaninae</taxon>
        <taxon>Megabalanus</taxon>
    </lineage>
</organism>
<keyword evidence="16 18" id="KW-0472">Membrane</keyword>
<dbReference type="CTD" id="4536"/>
<comment type="function">
    <text evidence="18">Core subunit of the mitochondrial membrane respiratory chain NADH dehydrogenase (Complex I) which catalyzes electron transfer from NADH through the respiratory chain, using ubiquinone as an electron acceptor. Essential for the catalytic activity and assembly of complex I.</text>
</comment>
<sequence>MMSLPPFIYAFFIFTGTLISVSSSTFFGMWMGIEMNLMAFIPVILNNENNEKSTEAAIKYFLIQAFASAIMIFSAFYFYIYGGGQLYPKSPNIIITLTLSMKLGMAPFHFWFPKIMEGLNWHTVLLLLTWQKIAPLVMLSLLFHKDVLIALALTSAITGAISGVIEPSTRKILAFSSISHLGWVTSTMCFSQMWVDYFFLYCLTSFILCLSFWFLNVNYFTQLATMPESKASFIIFINLLSLGGFPPLMGFLPKYMVFMTMSENFPVLAILIFSSLITLYFYVRMCMHSFSIHKTIASLMGNTMKSKPLKHFFILSTITSISILGIIPLSLLYF</sequence>
<evidence type="ECO:0000256" key="18">
    <source>
        <dbReference type="RuleBase" id="RU003403"/>
    </source>
</evidence>
<dbReference type="PANTHER" id="PTHR46552:SF1">
    <property type="entry name" value="NADH-UBIQUINONE OXIDOREDUCTASE CHAIN 2"/>
    <property type="match status" value="1"/>
</dbReference>